<dbReference type="PRINTS" id="PR00469">
    <property type="entry name" value="PNDRDTASEII"/>
</dbReference>
<dbReference type="Gene3D" id="3.50.50.100">
    <property type="match status" value="1"/>
</dbReference>
<evidence type="ECO:0000256" key="1">
    <source>
        <dbReference type="ARBA" id="ARBA00001974"/>
    </source>
</evidence>
<gene>
    <name evidence="7" type="ORF">Cch01nite_27110</name>
</gene>
<evidence type="ECO:0000256" key="4">
    <source>
        <dbReference type="ARBA" id="ARBA00022827"/>
    </source>
</evidence>
<comment type="cofactor">
    <cofactor evidence="1">
        <name>FAD</name>
        <dbReference type="ChEBI" id="CHEBI:57692"/>
    </cofactor>
</comment>
<comment type="caution">
    <text evidence="7">The sequence shown here is derived from an EMBL/GenBank/DDBJ whole genome shotgun (WGS) entry which is preliminary data.</text>
</comment>
<sequence>MSVAAGTPRRVVLLGGGYVTLHAYGAIVRRLRRRVRRGDVEIVVVSADDVHNFHGFTGEVAAGRLPAHLTQTPLVEAMPYARVLHARVRHVDLHRQAVTYAPADGSAEATVRYDALVVGTGAAEPLDDVEGLADRGVTLRRPGGLRALAEQAAAAGDDGRPVVVVGGGLAGVELAAALADRVGPTPPPSVVLVHGGDRVVPALHDEQPRLAARCVAELARLAVDVRTGTRVVAADAHAVTLSDGTRIPAGTVLATTGQRPVPLPGLEPLARDARGRILTQRDLRVTPVAARGASNVWAAGDAAAVLHPRSGTPVPANALWAIKAGDQVGRNVAHTLRGRPGRPFRYLGLGAAASFGTGRGVADLYGVPITGWVAWLLRLGFFLRFMPSRSRAVRIPFALVRAGSGRAVRGGRHRADVVRA</sequence>
<dbReference type="PANTHER" id="PTHR42913:SF3">
    <property type="entry name" value="64 KDA MITOCHONDRIAL NADH DEHYDROGENASE (EUROFUNG)"/>
    <property type="match status" value="1"/>
</dbReference>
<evidence type="ECO:0000256" key="3">
    <source>
        <dbReference type="ARBA" id="ARBA00022630"/>
    </source>
</evidence>
<keyword evidence="5" id="KW-0560">Oxidoreductase</keyword>
<reference evidence="7" key="1">
    <citation type="submission" date="2021-01" db="EMBL/GenBank/DDBJ databases">
        <title>Whole genome shotgun sequence of Cellulomonas chitinilytica NBRC 110799.</title>
        <authorList>
            <person name="Komaki H."/>
            <person name="Tamura T."/>
        </authorList>
    </citation>
    <scope>NUCLEOTIDE SEQUENCE</scope>
    <source>
        <strain evidence="7">NBRC 110799</strain>
    </source>
</reference>
<name>A0A919P2A4_9CELL</name>
<dbReference type="AlphaFoldDB" id="A0A919P2A4"/>
<dbReference type="PANTHER" id="PTHR42913">
    <property type="entry name" value="APOPTOSIS-INDUCING FACTOR 1"/>
    <property type="match status" value="1"/>
</dbReference>
<dbReference type="SUPFAM" id="SSF51905">
    <property type="entry name" value="FAD/NAD(P)-binding domain"/>
    <property type="match status" value="2"/>
</dbReference>
<evidence type="ECO:0000259" key="6">
    <source>
        <dbReference type="Pfam" id="PF07992"/>
    </source>
</evidence>
<dbReference type="InterPro" id="IPR023753">
    <property type="entry name" value="FAD/NAD-binding_dom"/>
</dbReference>
<accession>A0A919P2A4</accession>
<evidence type="ECO:0000256" key="5">
    <source>
        <dbReference type="ARBA" id="ARBA00023002"/>
    </source>
</evidence>
<keyword evidence="3" id="KW-0285">Flavoprotein</keyword>
<dbReference type="Pfam" id="PF07992">
    <property type="entry name" value="Pyr_redox_2"/>
    <property type="match status" value="1"/>
</dbReference>
<dbReference type="InterPro" id="IPR051169">
    <property type="entry name" value="NADH-Q_oxidoreductase"/>
</dbReference>
<dbReference type="GO" id="GO:0019646">
    <property type="term" value="P:aerobic electron transport chain"/>
    <property type="evidence" value="ECO:0007669"/>
    <property type="project" value="TreeGrafter"/>
</dbReference>
<evidence type="ECO:0000256" key="2">
    <source>
        <dbReference type="ARBA" id="ARBA00005272"/>
    </source>
</evidence>
<evidence type="ECO:0000313" key="7">
    <source>
        <dbReference type="EMBL" id="GIG21987.1"/>
    </source>
</evidence>
<dbReference type="RefSeq" id="WP_203755701.1">
    <property type="nucleotide sequence ID" value="NZ_BONK01000009.1"/>
</dbReference>
<comment type="similarity">
    <text evidence="2">Belongs to the NADH dehydrogenase family.</text>
</comment>
<keyword evidence="4" id="KW-0274">FAD</keyword>
<protein>
    <submittedName>
        <fullName evidence="7">NADH dehydrogenase</fullName>
    </submittedName>
</protein>
<dbReference type="Proteomes" id="UP000632740">
    <property type="component" value="Unassembled WGS sequence"/>
</dbReference>
<dbReference type="EMBL" id="BONK01000009">
    <property type="protein sequence ID" value="GIG21987.1"/>
    <property type="molecule type" value="Genomic_DNA"/>
</dbReference>
<proteinExistence type="inferred from homology"/>
<organism evidence="7 8">
    <name type="scientific">Cellulomonas chitinilytica</name>
    <dbReference type="NCBI Taxonomy" id="398759"/>
    <lineage>
        <taxon>Bacteria</taxon>
        <taxon>Bacillati</taxon>
        <taxon>Actinomycetota</taxon>
        <taxon>Actinomycetes</taxon>
        <taxon>Micrococcales</taxon>
        <taxon>Cellulomonadaceae</taxon>
        <taxon>Cellulomonas</taxon>
    </lineage>
</organism>
<feature type="domain" description="FAD/NAD(P)-binding" evidence="6">
    <location>
        <begin position="80"/>
        <end position="322"/>
    </location>
</feature>
<keyword evidence="8" id="KW-1185">Reference proteome</keyword>
<dbReference type="InterPro" id="IPR036188">
    <property type="entry name" value="FAD/NAD-bd_sf"/>
</dbReference>
<evidence type="ECO:0000313" key="8">
    <source>
        <dbReference type="Proteomes" id="UP000632740"/>
    </source>
</evidence>
<dbReference type="GO" id="GO:0003955">
    <property type="term" value="F:NAD(P)H dehydrogenase (quinone) activity"/>
    <property type="evidence" value="ECO:0007669"/>
    <property type="project" value="TreeGrafter"/>
</dbReference>
<dbReference type="PRINTS" id="PR00368">
    <property type="entry name" value="FADPNR"/>
</dbReference>